<dbReference type="Gene3D" id="3.40.50.720">
    <property type="entry name" value="NAD(P)-binding Rossmann-like Domain"/>
    <property type="match status" value="1"/>
</dbReference>
<dbReference type="CDD" id="cd08267">
    <property type="entry name" value="MDR1"/>
    <property type="match status" value="1"/>
</dbReference>
<dbReference type="Pfam" id="PF08240">
    <property type="entry name" value="ADH_N"/>
    <property type="match status" value="1"/>
</dbReference>
<feature type="domain" description="Enoyl reductase (ER)" evidence="1">
    <location>
        <begin position="10"/>
        <end position="321"/>
    </location>
</feature>
<dbReference type="InterPro" id="IPR013154">
    <property type="entry name" value="ADH-like_N"/>
</dbReference>
<dbReference type="InterPro" id="IPR011032">
    <property type="entry name" value="GroES-like_sf"/>
</dbReference>
<dbReference type="Pfam" id="PF13602">
    <property type="entry name" value="ADH_zinc_N_2"/>
    <property type="match status" value="1"/>
</dbReference>
<dbReference type="SUPFAM" id="SSF51735">
    <property type="entry name" value="NAD(P)-binding Rossmann-fold domains"/>
    <property type="match status" value="1"/>
</dbReference>
<dbReference type="AlphaFoldDB" id="A0A928VQP8"/>
<gene>
    <name evidence="2" type="ORF">IQ266_11515</name>
</gene>
<name>A0A928VQP8_9CYAN</name>
<evidence type="ECO:0000313" key="3">
    <source>
        <dbReference type="Proteomes" id="UP000625316"/>
    </source>
</evidence>
<dbReference type="InterPro" id="IPR050700">
    <property type="entry name" value="YIM1/Zinc_Alcohol_DH_Fams"/>
</dbReference>
<protein>
    <submittedName>
        <fullName evidence="2">NAD(P)-dependent alcohol dehydrogenase</fullName>
    </submittedName>
</protein>
<dbReference type="PROSITE" id="PS01162">
    <property type="entry name" value="QOR_ZETA_CRYSTAL"/>
    <property type="match status" value="1"/>
</dbReference>
<keyword evidence="3" id="KW-1185">Reference proteome</keyword>
<organism evidence="2 3">
    <name type="scientific">Romeriopsis navalis LEGE 11480</name>
    <dbReference type="NCBI Taxonomy" id="2777977"/>
    <lineage>
        <taxon>Bacteria</taxon>
        <taxon>Bacillati</taxon>
        <taxon>Cyanobacteriota</taxon>
        <taxon>Cyanophyceae</taxon>
        <taxon>Leptolyngbyales</taxon>
        <taxon>Leptolyngbyaceae</taxon>
        <taxon>Romeriopsis</taxon>
        <taxon>Romeriopsis navalis</taxon>
    </lineage>
</organism>
<dbReference type="Gene3D" id="3.90.180.10">
    <property type="entry name" value="Medium-chain alcohol dehydrogenases, catalytic domain"/>
    <property type="match status" value="1"/>
</dbReference>
<dbReference type="InterPro" id="IPR002364">
    <property type="entry name" value="Quin_OxRdtase/zeta-crystal_CS"/>
</dbReference>
<dbReference type="SUPFAM" id="SSF50129">
    <property type="entry name" value="GroES-like"/>
    <property type="match status" value="1"/>
</dbReference>
<dbReference type="GO" id="GO:0016491">
    <property type="term" value="F:oxidoreductase activity"/>
    <property type="evidence" value="ECO:0007669"/>
    <property type="project" value="InterPro"/>
</dbReference>
<reference evidence="2" key="1">
    <citation type="submission" date="2020-10" db="EMBL/GenBank/DDBJ databases">
        <authorList>
            <person name="Castelo-Branco R."/>
            <person name="Eusebio N."/>
            <person name="Adriana R."/>
            <person name="Vieira A."/>
            <person name="Brugerolle De Fraissinette N."/>
            <person name="Rezende De Castro R."/>
            <person name="Schneider M.P."/>
            <person name="Vasconcelos V."/>
            <person name="Leao P.N."/>
        </authorList>
    </citation>
    <scope>NUCLEOTIDE SEQUENCE</scope>
    <source>
        <strain evidence="2">LEGE 11480</strain>
    </source>
</reference>
<dbReference type="PANTHER" id="PTHR11695">
    <property type="entry name" value="ALCOHOL DEHYDROGENASE RELATED"/>
    <property type="match status" value="1"/>
</dbReference>
<dbReference type="Proteomes" id="UP000625316">
    <property type="component" value="Unassembled WGS sequence"/>
</dbReference>
<evidence type="ECO:0000313" key="2">
    <source>
        <dbReference type="EMBL" id="MBE9030359.1"/>
    </source>
</evidence>
<dbReference type="GO" id="GO:0008270">
    <property type="term" value="F:zinc ion binding"/>
    <property type="evidence" value="ECO:0007669"/>
    <property type="project" value="InterPro"/>
</dbReference>
<proteinExistence type="predicted"/>
<evidence type="ECO:0000259" key="1">
    <source>
        <dbReference type="SMART" id="SM00829"/>
    </source>
</evidence>
<dbReference type="SMART" id="SM00829">
    <property type="entry name" value="PKS_ER"/>
    <property type="match status" value="1"/>
</dbReference>
<comment type="caution">
    <text evidence="2">The sequence shown here is derived from an EMBL/GenBank/DDBJ whole genome shotgun (WGS) entry which is preliminary data.</text>
</comment>
<dbReference type="EMBL" id="JADEXQ010000034">
    <property type="protein sequence ID" value="MBE9030359.1"/>
    <property type="molecule type" value="Genomic_DNA"/>
</dbReference>
<accession>A0A928VQP8</accession>
<dbReference type="PANTHER" id="PTHR11695:SF648">
    <property type="entry name" value="ZINC-BINDING OXIDOREDUCTASE"/>
    <property type="match status" value="1"/>
</dbReference>
<sequence length="323" mass="34955">MRAIVQSEYGAPDVLTLATVDKPVAQDNQVLVRVQGASVHAGDWHLMRGTPWLIRLIFGGLRKPKVRTIGTDIAGRVEVVGAAVTQFQAGDEVFGDLSEVGFGAFAEYACVPETALALKPINLTFEQAATVPVSALTALQGLRDYGEIQPGQKVLINGASGGVGSFAVQIAKAFGAIVTGVCHTEKVDMVRSLGADDVIDYNQTDVTRSGQQYDLIIDTAAYRSVSDYQPILSPRGTYVLVGGDTTRFFQVMLLGPWFAKRMRRQVKCLTQKPNQADLIVLKELIEAGKIAPAIDQTYDLSEVPAAIRRVEQRQVRGKVAIRV</sequence>
<dbReference type="InterPro" id="IPR020843">
    <property type="entry name" value="ER"/>
</dbReference>
<dbReference type="InterPro" id="IPR036291">
    <property type="entry name" value="NAD(P)-bd_dom_sf"/>
</dbReference>